<reference evidence="3" key="1">
    <citation type="journal article" date="2019" name="Curr. Biol.">
        <title>Genome Sequence of Striga asiatica Provides Insight into the Evolution of Plant Parasitism.</title>
        <authorList>
            <person name="Yoshida S."/>
            <person name="Kim S."/>
            <person name="Wafula E.K."/>
            <person name="Tanskanen J."/>
            <person name="Kim Y.M."/>
            <person name="Honaas L."/>
            <person name="Yang Z."/>
            <person name="Spallek T."/>
            <person name="Conn C.E."/>
            <person name="Ichihashi Y."/>
            <person name="Cheong K."/>
            <person name="Cui S."/>
            <person name="Der J.P."/>
            <person name="Gundlach H."/>
            <person name="Jiao Y."/>
            <person name="Hori C."/>
            <person name="Ishida J.K."/>
            <person name="Kasahara H."/>
            <person name="Kiba T."/>
            <person name="Kim M.S."/>
            <person name="Koo N."/>
            <person name="Laohavisit A."/>
            <person name="Lee Y.H."/>
            <person name="Lumba S."/>
            <person name="McCourt P."/>
            <person name="Mortimer J.C."/>
            <person name="Mutuku J.M."/>
            <person name="Nomura T."/>
            <person name="Sasaki-Sekimoto Y."/>
            <person name="Seto Y."/>
            <person name="Wang Y."/>
            <person name="Wakatake T."/>
            <person name="Sakakibara H."/>
            <person name="Demura T."/>
            <person name="Yamaguchi S."/>
            <person name="Yoneyama K."/>
            <person name="Manabe R.I."/>
            <person name="Nelson D.C."/>
            <person name="Schulman A.H."/>
            <person name="Timko M.P."/>
            <person name="dePamphilis C.W."/>
            <person name="Choi D."/>
            <person name="Shirasu K."/>
        </authorList>
    </citation>
    <scope>NUCLEOTIDE SEQUENCE [LARGE SCALE GENOMIC DNA]</scope>
    <source>
        <strain evidence="3">cv. UVA1</strain>
    </source>
</reference>
<accession>A0A5A7PB50</accession>
<dbReference type="AlphaFoldDB" id="A0A5A7PB50"/>
<feature type="region of interest" description="Disordered" evidence="1">
    <location>
        <begin position="137"/>
        <end position="171"/>
    </location>
</feature>
<gene>
    <name evidence="2" type="ORF">STAS_05856</name>
</gene>
<name>A0A5A7PB50_STRAF</name>
<dbReference type="EMBL" id="BKCP01004294">
    <property type="protein sequence ID" value="GER29951.1"/>
    <property type="molecule type" value="Genomic_DNA"/>
</dbReference>
<comment type="caution">
    <text evidence="2">The sequence shown here is derived from an EMBL/GenBank/DDBJ whole genome shotgun (WGS) entry which is preliminary data.</text>
</comment>
<dbReference type="Proteomes" id="UP000325081">
    <property type="component" value="Unassembled WGS sequence"/>
</dbReference>
<feature type="region of interest" description="Disordered" evidence="1">
    <location>
        <begin position="1"/>
        <end position="29"/>
    </location>
</feature>
<organism evidence="2 3">
    <name type="scientific">Striga asiatica</name>
    <name type="common">Asiatic witchweed</name>
    <name type="synonym">Buchnera asiatica</name>
    <dbReference type="NCBI Taxonomy" id="4170"/>
    <lineage>
        <taxon>Eukaryota</taxon>
        <taxon>Viridiplantae</taxon>
        <taxon>Streptophyta</taxon>
        <taxon>Embryophyta</taxon>
        <taxon>Tracheophyta</taxon>
        <taxon>Spermatophyta</taxon>
        <taxon>Magnoliopsida</taxon>
        <taxon>eudicotyledons</taxon>
        <taxon>Gunneridae</taxon>
        <taxon>Pentapetalae</taxon>
        <taxon>asterids</taxon>
        <taxon>lamiids</taxon>
        <taxon>Lamiales</taxon>
        <taxon>Orobanchaceae</taxon>
        <taxon>Buchnereae</taxon>
        <taxon>Striga</taxon>
    </lineage>
</organism>
<evidence type="ECO:0000256" key="1">
    <source>
        <dbReference type="SAM" id="MobiDB-lite"/>
    </source>
</evidence>
<feature type="compositionally biased region" description="Polar residues" evidence="1">
    <location>
        <begin position="200"/>
        <end position="213"/>
    </location>
</feature>
<feature type="compositionally biased region" description="Basic and acidic residues" evidence="1">
    <location>
        <begin position="10"/>
        <end position="23"/>
    </location>
</feature>
<keyword evidence="3" id="KW-1185">Reference proteome</keyword>
<evidence type="ECO:0000313" key="2">
    <source>
        <dbReference type="EMBL" id="GER29951.1"/>
    </source>
</evidence>
<sequence length="248" mass="27528">MQTALQNEKQQVRAKHDYKKEQDNNSTDNNSTGDLNTFFFYRYITKAASRNLFFSAVAACNNGRQDTSTHTGICELELRLIPSCVTGAQDSKIIQAKPSAEEQQMHIQARQSSKQSIKVCQTHDCKTKNTKPDLLFKIDDGKTRQPGSSTLAEPSTRPDCNSPMPPSNGADRALAFLNRHLAKAASRGHFLEAATACNPGAQSPSFKPSTGWKTTKRLETNKQKAQTTTEKEQPTFRQKATTLHPIQN</sequence>
<evidence type="ECO:0000313" key="3">
    <source>
        <dbReference type="Proteomes" id="UP000325081"/>
    </source>
</evidence>
<feature type="compositionally biased region" description="Polar residues" evidence="1">
    <location>
        <begin position="235"/>
        <end position="248"/>
    </location>
</feature>
<proteinExistence type="predicted"/>
<protein>
    <submittedName>
        <fullName evidence="2">Pyridoxine 5'-phosphate synthase</fullName>
    </submittedName>
</protein>
<feature type="region of interest" description="Disordered" evidence="1">
    <location>
        <begin position="198"/>
        <end position="248"/>
    </location>
</feature>